<dbReference type="Pfam" id="PF24981">
    <property type="entry name" value="Beta-prop_ATRN-LZTR1"/>
    <property type="match status" value="1"/>
</dbReference>
<dbReference type="PIRSF" id="PIRSF037037">
    <property type="entry name" value="Kelch-like_protein_gigaxonin"/>
    <property type="match status" value="1"/>
</dbReference>
<evidence type="ECO:0000256" key="3">
    <source>
        <dbReference type="SAM" id="MobiDB-lite"/>
    </source>
</evidence>
<dbReference type="PANTHER" id="PTHR45632:SF17">
    <property type="entry name" value="KELCH-LIKE PROTEIN 31"/>
    <property type="match status" value="1"/>
</dbReference>
<dbReference type="InterPro" id="IPR000210">
    <property type="entry name" value="BTB/POZ_dom"/>
</dbReference>
<dbReference type="SUPFAM" id="SSF54695">
    <property type="entry name" value="POZ domain"/>
    <property type="match status" value="1"/>
</dbReference>
<keyword evidence="2" id="KW-0677">Repeat</keyword>
<dbReference type="SMART" id="SM00225">
    <property type="entry name" value="BTB"/>
    <property type="match status" value="1"/>
</dbReference>
<dbReference type="STRING" id="282301.A0A267GYI1"/>
<keyword evidence="1" id="KW-0880">Kelch repeat</keyword>
<reference evidence="5 6" key="1">
    <citation type="submission" date="2017-06" db="EMBL/GenBank/DDBJ databases">
        <title>A platform for efficient transgenesis in Macrostomum lignano, a flatworm model organism for stem cell research.</title>
        <authorList>
            <person name="Berezikov E."/>
        </authorList>
    </citation>
    <scope>NUCLEOTIDE SEQUENCE [LARGE SCALE GENOMIC DNA]</scope>
    <source>
        <strain evidence="5">DV1</strain>
        <tissue evidence="5">Whole organism</tissue>
    </source>
</reference>
<dbReference type="Pfam" id="PF07707">
    <property type="entry name" value="BACK"/>
    <property type="match status" value="1"/>
</dbReference>
<dbReference type="InterPro" id="IPR011333">
    <property type="entry name" value="SKP1/BTB/POZ_sf"/>
</dbReference>
<dbReference type="InterPro" id="IPR030588">
    <property type="entry name" value="BTB_POZ_KLHL26"/>
</dbReference>
<dbReference type="InterPro" id="IPR011705">
    <property type="entry name" value="BACK"/>
</dbReference>
<evidence type="ECO:0000256" key="1">
    <source>
        <dbReference type="ARBA" id="ARBA00022441"/>
    </source>
</evidence>
<comment type="caution">
    <text evidence="5">The sequence shown here is derived from an EMBL/GenBank/DDBJ whole genome shotgun (WGS) entry which is preliminary data.</text>
</comment>
<dbReference type="EMBL" id="NIVC01000109">
    <property type="protein sequence ID" value="PAA90494.1"/>
    <property type="molecule type" value="Genomic_DNA"/>
</dbReference>
<dbReference type="OrthoDB" id="45365at2759"/>
<dbReference type="AlphaFoldDB" id="A0A267GYI1"/>
<sequence length="671" mass="72631">MSASAAWDLALANRAGNGAEFGAGASAAAAAASSSTGVAASLDPTSSLSGLLSPASPAAEQQQEQGGPDPAHAVMVLQGLCSLRSKSVLTDVTLLADGQRFDVHKVILVSCSDYFRSMFTSGMKECSQSEIELKGVTAKGLEKVLDIIYTSSTSIEGDDVFDILAAATHLQVMPVLEFCERNFLRNMTAANFTDFIVTARLYNMAGVLAQIDKFIAANLLSIADGPALSQLGLDQMLACLRSPHCRLREIDVFRAVQLWLDARDQQQQCMEQLLTEIRYNLIAPSDLVSKVQLAPAVMANARLHSLLLQALNYHVVPHCQPLCTPPDMWLRCYREQLVCVGGRDLQPTTPGLVEDCSALLLPKPSQGATAAVAAAESSLMSAGRSSSTIRRHTLASLPTPVSHAQCVVLNNFLYVLGGCVTQCAHAESAVNAVSRFDLRFNAWYQCAPMLQRRAYFAAGIVMVNRRPRIMVVAGRRKEGALQHCELYDPEANCWTAGPSLGQAFYSHAGAVYKDTMYISGGYANENFYPDVHKLRPAAQFWEECAPMLAARGWHCMVEAAGRLYVCGGCSLNAANNALPVLQCEQYNAEADQWTIVSPMPVSHKEACAVAVDRHVYVLGGFNVHTKTGQRLVCRLDLDSHQWETVGSFSHSTTGVCACLLKVPPYLLPYED</sequence>
<evidence type="ECO:0000313" key="5">
    <source>
        <dbReference type="EMBL" id="PAA90494.1"/>
    </source>
</evidence>
<protein>
    <recommendedName>
        <fullName evidence="4">BTB domain-containing protein</fullName>
    </recommendedName>
</protein>
<name>A0A267GYI1_9PLAT</name>
<dbReference type="SMART" id="SM00612">
    <property type="entry name" value="Kelch"/>
    <property type="match status" value="5"/>
</dbReference>
<dbReference type="InterPro" id="IPR056737">
    <property type="entry name" value="Beta-prop_ATRN-MKLN-like"/>
</dbReference>
<dbReference type="Gene3D" id="1.25.40.420">
    <property type="match status" value="1"/>
</dbReference>
<feature type="region of interest" description="Disordered" evidence="3">
    <location>
        <begin position="49"/>
        <end position="70"/>
    </location>
</feature>
<dbReference type="Proteomes" id="UP000215902">
    <property type="component" value="Unassembled WGS sequence"/>
</dbReference>
<feature type="domain" description="BTB" evidence="4">
    <location>
        <begin position="90"/>
        <end position="157"/>
    </location>
</feature>
<dbReference type="SUPFAM" id="SSF117281">
    <property type="entry name" value="Kelch motif"/>
    <property type="match status" value="1"/>
</dbReference>
<evidence type="ECO:0000259" key="4">
    <source>
        <dbReference type="PROSITE" id="PS50097"/>
    </source>
</evidence>
<dbReference type="GO" id="GO:0005737">
    <property type="term" value="C:cytoplasm"/>
    <property type="evidence" value="ECO:0007669"/>
    <property type="project" value="UniProtKB-ARBA"/>
</dbReference>
<dbReference type="Pfam" id="PF00651">
    <property type="entry name" value="BTB"/>
    <property type="match status" value="1"/>
</dbReference>
<dbReference type="InterPro" id="IPR015915">
    <property type="entry name" value="Kelch-typ_b-propeller"/>
</dbReference>
<gene>
    <name evidence="5" type="ORF">BOX15_Mlig025566g1</name>
</gene>
<keyword evidence="6" id="KW-1185">Reference proteome</keyword>
<dbReference type="InterPro" id="IPR017096">
    <property type="entry name" value="BTB-kelch_protein"/>
</dbReference>
<dbReference type="CDD" id="cd18255">
    <property type="entry name" value="BTB_POZ_KLHL26"/>
    <property type="match status" value="1"/>
</dbReference>
<proteinExistence type="predicted"/>
<organism evidence="5 6">
    <name type="scientific">Macrostomum lignano</name>
    <dbReference type="NCBI Taxonomy" id="282301"/>
    <lineage>
        <taxon>Eukaryota</taxon>
        <taxon>Metazoa</taxon>
        <taxon>Spiralia</taxon>
        <taxon>Lophotrochozoa</taxon>
        <taxon>Platyhelminthes</taxon>
        <taxon>Rhabditophora</taxon>
        <taxon>Macrostomorpha</taxon>
        <taxon>Macrostomida</taxon>
        <taxon>Macrostomidae</taxon>
        <taxon>Macrostomum</taxon>
    </lineage>
</organism>
<evidence type="ECO:0000313" key="6">
    <source>
        <dbReference type="Proteomes" id="UP000215902"/>
    </source>
</evidence>
<dbReference type="SMART" id="SM00875">
    <property type="entry name" value="BACK"/>
    <property type="match status" value="1"/>
</dbReference>
<evidence type="ECO:0000256" key="2">
    <source>
        <dbReference type="ARBA" id="ARBA00022737"/>
    </source>
</evidence>
<dbReference type="PANTHER" id="PTHR45632">
    <property type="entry name" value="LD33804P"/>
    <property type="match status" value="1"/>
</dbReference>
<dbReference type="InterPro" id="IPR006652">
    <property type="entry name" value="Kelch_1"/>
</dbReference>
<dbReference type="Gene3D" id="3.30.710.10">
    <property type="entry name" value="Potassium Channel Kv1.1, Chain A"/>
    <property type="match status" value="1"/>
</dbReference>
<dbReference type="Gene3D" id="2.120.10.80">
    <property type="entry name" value="Kelch-type beta propeller"/>
    <property type="match status" value="1"/>
</dbReference>
<accession>A0A267GYI1</accession>
<dbReference type="PROSITE" id="PS50097">
    <property type="entry name" value="BTB"/>
    <property type="match status" value="1"/>
</dbReference>